<proteinExistence type="predicted"/>
<protein>
    <submittedName>
        <fullName evidence="2">Uncharacterized protein</fullName>
    </submittedName>
</protein>
<sequence length="84" mass="9434">MVKEYFCQFARSYLRPVLSKMSHAGSDSDSLLDLLNDSLEKNDIVSAGDSDYIEKSDHDTSSEFSGTFLSESQTEEVMNERSDP</sequence>
<feature type="compositionally biased region" description="Basic and acidic residues" evidence="1">
    <location>
        <begin position="52"/>
        <end position="61"/>
    </location>
</feature>
<reference evidence="2 3" key="1">
    <citation type="submission" date="2015-01" db="EMBL/GenBank/DDBJ databases">
        <title>Evolution of Trichinella species and genotypes.</title>
        <authorList>
            <person name="Korhonen P.K."/>
            <person name="Edoardo P."/>
            <person name="Giuseppe L.R."/>
            <person name="Gasser R.B."/>
        </authorList>
    </citation>
    <scope>NUCLEOTIDE SEQUENCE [LARGE SCALE GENOMIC DNA]</scope>
    <source>
        <strain evidence="2">ISS417</strain>
    </source>
</reference>
<dbReference type="OrthoDB" id="5936956at2759"/>
<evidence type="ECO:0000313" key="2">
    <source>
        <dbReference type="EMBL" id="KRX41059.1"/>
    </source>
</evidence>
<comment type="caution">
    <text evidence="2">The sequence shown here is derived from an EMBL/GenBank/DDBJ whole genome shotgun (WGS) entry which is preliminary data.</text>
</comment>
<accession>A0A0V0TRC6</accession>
<dbReference type="EMBL" id="JYDJ01000181">
    <property type="protein sequence ID" value="KRX41059.1"/>
    <property type="molecule type" value="Genomic_DNA"/>
</dbReference>
<evidence type="ECO:0000313" key="3">
    <source>
        <dbReference type="Proteomes" id="UP000055048"/>
    </source>
</evidence>
<dbReference type="Proteomes" id="UP000055048">
    <property type="component" value="Unassembled WGS sequence"/>
</dbReference>
<evidence type="ECO:0000256" key="1">
    <source>
        <dbReference type="SAM" id="MobiDB-lite"/>
    </source>
</evidence>
<feature type="region of interest" description="Disordered" evidence="1">
    <location>
        <begin position="46"/>
        <end position="84"/>
    </location>
</feature>
<feature type="compositionally biased region" description="Polar residues" evidence="1">
    <location>
        <begin position="62"/>
        <end position="76"/>
    </location>
</feature>
<keyword evidence="3" id="KW-1185">Reference proteome</keyword>
<organism evidence="2 3">
    <name type="scientific">Trichinella murrelli</name>
    <dbReference type="NCBI Taxonomy" id="144512"/>
    <lineage>
        <taxon>Eukaryota</taxon>
        <taxon>Metazoa</taxon>
        <taxon>Ecdysozoa</taxon>
        <taxon>Nematoda</taxon>
        <taxon>Enoplea</taxon>
        <taxon>Dorylaimia</taxon>
        <taxon>Trichinellida</taxon>
        <taxon>Trichinellidae</taxon>
        <taxon>Trichinella</taxon>
    </lineage>
</organism>
<name>A0A0V0TRC6_9BILA</name>
<dbReference type="AlphaFoldDB" id="A0A0V0TRC6"/>
<gene>
    <name evidence="2" type="ORF">T05_2642</name>
</gene>